<name>A0ACD4DAP3_9HYPH</name>
<dbReference type="Proteomes" id="UP001061991">
    <property type="component" value="Chromosome"/>
</dbReference>
<reference evidence="1" key="1">
    <citation type="submission" date="2022-09" db="EMBL/GenBank/DDBJ databases">
        <title>Interaction between co-microsymbionts with complementary sets of symbiotic genes in legume-rhizobium systems.</title>
        <authorList>
            <person name="Safronova V."/>
            <person name="Sazanova A."/>
            <person name="Afonin A."/>
            <person name="Chirak E."/>
        </authorList>
    </citation>
    <scope>NUCLEOTIDE SEQUENCE</scope>
    <source>
        <strain evidence="1">A18/3m</strain>
    </source>
</reference>
<gene>
    <name evidence="1" type="ORF">N8E88_19920</name>
</gene>
<evidence type="ECO:0000313" key="2">
    <source>
        <dbReference type="Proteomes" id="UP001061991"/>
    </source>
</evidence>
<organism evidence="1 2">
    <name type="scientific">Phyllobacterium zundukense</name>
    <dbReference type="NCBI Taxonomy" id="1867719"/>
    <lineage>
        <taxon>Bacteria</taxon>
        <taxon>Pseudomonadati</taxon>
        <taxon>Pseudomonadota</taxon>
        <taxon>Alphaproteobacteria</taxon>
        <taxon>Hyphomicrobiales</taxon>
        <taxon>Phyllobacteriaceae</taxon>
        <taxon>Phyllobacterium</taxon>
    </lineage>
</organism>
<accession>A0ACD4DAP3</accession>
<evidence type="ECO:0000313" key="1">
    <source>
        <dbReference type="EMBL" id="UXN62874.1"/>
    </source>
</evidence>
<keyword evidence="2" id="KW-1185">Reference proteome</keyword>
<dbReference type="EMBL" id="CP104973">
    <property type="protein sequence ID" value="UXN62874.1"/>
    <property type="molecule type" value="Genomic_DNA"/>
</dbReference>
<sequence length="130" mass="13969">MNMNKPGRIPAKAEDGNLTAANVARRTNSHTMPAPVSIIQKSLASSSASLPAGSSADRSPEQPGNPNPKRHTTAILQTPPIFMRNLTITVFGDPTDDDKAFAWRFSSAYLKQGLNMVFAGSSLFWCNHGV</sequence>
<proteinExistence type="predicted"/>
<protein>
    <submittedName>
        <fullName evidence="1">Uncharacterized protein</fullName>
    </submittedName>
</protein>